<dbReference type="SUPFAM" id="SSF48403">
    <property type="entry name" value="Ankyrin repeat"/>
    <property type="match status" value="1"/>
</dbReference>
<evidence type="ECO:0000313" key="2">
    <source>
        <dbReference type="Proteomes" id="UP000789941"/>
    </source>
</evidence>
<dbReference type="AlphaFoldDB" id="A0A5E4LS11"/>
<name>A0A5E4LS11_9ARCH</name>
<gene>
    <name evidence="1" type="ORF">LFW2832_00802</name>
</gene>
<protein>
    <submittedName>
        <fullName evidence="1">Ankyrin repeats (3 copies)</fullName>
    </submittedName>
</protein>
<accession>A0A5E4LS11</accession>
<dbReference type="PANTHER" id="PTHR24198">
    <property type="entry name" value="ANKYRIN REPEAT AND PROTEIN KINASE DOMAIN-CONTAINING PROTEIN"/>
    <property type="match status" value="1"/>
</dbReference>
<reference evidence="1 2" key="1">
    <citation type="submission" date="2019-08" db="EMBL/GenBank/DDBJ databases">
        <authorList>
            <person name="Vazquez-Campos X."/>
        </authorList>
    </citation>
    <scope>NUCLEOTIDE SEQUENCE [LARGE SCALE GENOMIC DNA]</scope>
    <source>
        <strain evidence="1">LFW-283_2</strain>
    </source>
</reference>
<dbReference type="InterPro" id="IPR036770">
    <property type="entry name" value="Ankyrin_rpt-contain_sf"/>
</dbReference>
<sequence length="388" mass="43702">MLMTAPNQLQFRPENASSKVLGRLMAWKNGWKTYQPLTSATRAVAIPEKEVQRPKLTDPKEQGKWNLKLIQATTTKEAEDALTHGANINCYVKNDSLGIDSASVLIFAVIEKRSELFDFYLTEPGVDIDRKDSNGFSAVMRAEVLGQIEMVAKLRARGAGYTEEDKKTVYELKLIRAKTVEEARDALAHGADINCYVQKGQVRSASVLLLSVTENKSELFDFYVEQPGIDINRKDNYGFSAIMRADFLGQIEMVAKLRAKGAVYTKEDEKKVWELRLIRAKTVEEARDALAHGADINCVAENPSINVRDGSVLIFAVLDNNQELFDFYVEQPGINLQKRATNGWNALMDAVHSKRKKMEKKLREKGCTLSADEEDAVRQFKAYTPKRQ</sequence>
<comment type="caution">
    <text evidence="1">The sequence shown here is derived from an EMBL/GenBank/DDBJ whole genome shotgun (WGS) entry which is preliminary data.</text>
</comment>
<proteinExistence type="predicted"/>
<organism evidence="1 2">
    <name type="scientific">Candidatus Bilamarchaeum dharawalense</name>
    <dbReference type="NCBI Taxonomy" id="2885759"/>
    <lineage>
        <taxon>Archaea</taxon>
        <taxon>Candidatus Micrarchaeota</taxon>
        <taxon>Candidatus Micrarchaeia</taxon>
        <taxon>Candidatus Anstonellales</taxon>
        <taxon>Candidatus Bilamarchaeaceae</taxon>
        <taxon>Candidatus Bilamarchaeum</taxon>
    </lineage>
</organism>
<evidence type="ECO:0000313" key="1">
    <source>
        <dbReference type="EMBL" id="VVC04209.1"/>
    </source>
</evidence>
<dbReference type="Gene3D" id="1.25.40.20">
    <property type="entry name" value="Ankyrin repeat-containing domain"/>
    <property type="match status" value="3"/>
</dbReference>
<dbReference type="Proteomes" id="UP000789941">
    <property type="component" value="Unassembled WGS sequence"/>
</dbReference>
<dbReference type="PANTHER" id="PTHR24198:SF165">
    <property type="entry name" value="ANKYRIN REPEAT-CONTAINING PROTEIN-RELATED"/>
    <property type="match status" value="1"/>
</dbReference>
<dbReference type="EMBL" id="CABMJJ010000009">
    <property type="protein sequence ID" value="VVC04209.1"/>
    <property type="molecule type" value="Genomic_DNA"/>
</dbReference>